<evidence type="ECO:0000259" key="2">
    <source>
        <dbReference type="PROSITE" id="PS50076"/>
    </source>
</evidence>
<comment type="caution">
    <text evidence="3">The sequence shown here is derived from an EMBL/GenBank/DDBJ whole genome shotgun (WGS) entry which is preliminary data.</text>
</comment>
<dbReference type="CDD" id="cd06257">
    <property type="entry name" value="DnaJ"/>
    <property type="match status" value="1"/>
</dbReference>
<gene>
    <name evidence="3" type="ORF">TEA_000735</name>
</gene>
<dbReference type="SMART" id="SM00271">
    <property type="entry name" value="DnaJ"/>
    <property type="match status" value="1"/>
</dbReference>
<dbReference type="PROSITE" id="PS50076">
    <property type="entry name" value="DNAJ_2"/>
    <property type="match status" value="1"/>
</dbReference>
<feature type="region of interest" description="Disordered" evidence="1">
    <location>
        <begin position="154"/>
        <end position="176"/>
    </location>
</feature>
<proteinExistence type="predicted"/>
<dbReference type="STRING" id="542762.A0A4S4F1U6"/>
<feature type="domain" description="J" evidence="2">
    <location>
        <begin position="10"/>
        <end position="81"/>
    </location>
</feature>
<dbReference type="InterPro" id="IPR036869">
    <property type="entry name" value="J_dom_sf"/>
</dbReference>
<protein>
    <recommendedName>
        <fullName evidence="2">J domain-containing protein</fullName>
    </recommendedName>
</protein>
<dbReference type="PRINTS" id="PR00625">
    <property type="entry name" value="JDOMAIN"/>
</dbReference>
<accession>A0A4S4F1U6</accession>
<dbReference type="Pfam" id="PF00226">
    <property type="entry name" value="DnaJ"/>
    <property type="match status" value="1"/>
</dbReference>
<dbReference type="EMBL" id="SDRB02000472">
    <property type="protein sequence ID" value="THG23152.1"/>
    <property type="molecule type" value="Genomic_DNA"/>
</dbReference>
<organism evidence="3 4">
    <name type="scientific">Camellia sinensis var. sinensis</name>
    <name type="common">China tea</name>
    <dbReference type="NCBI Taxonomy" id="542762"/>
    <lineage>
        <taxon>Eukaryota</taxon>
        <taxon>Viridiplantae</taxon>
        <taxon>Streptophyta</taxon>
        <taxon>Embryophyta</taxon>
        <taxon>Tracheophyta</taxon>
        <taxon>Spermatophyta</taxon>
        <taxon>Magnoliopsida</taxon>
        <taxon>eudicotyledons</taxon>
        <taxon>Gunneridae</taxon>
        <taxon>Pentapetalae</taxon>
        <taxon>asterids</taxon>
        <taxon>Ericales</taxon>
        <taxon>Theaceae</taxon>
        <taxon>Camellia</taxon>
    </lineage>
</organism>
<sequence>MAAGEEKSSDFYAVLGLKKECTATELRNAYKNLALRWHPDRCSASGSSKFIEESKKKFQAIQEAYSVLSDANKRFMYDVGFYDCDDDENGMGDFLNEMAVMMSQNKSNENGETFEELQELFEEMFQSDLDAFGSTSQTLNPSSCSSSTYASCSGTSNANNKRNSFEMNSGNTKSESSSGFDAHFEGFCLGVSTLYLSLRSIRKIPGGGKEPEEELQESEIGGVAGNRRFNLATTSPPLMTILVFLLEGTIPSSHRLMQVCTCLFQASDMLIDTSQLT</sequence>
<dbReference type="Proteomes" id="UP000306102">
    <property type="component" value="Unassembled WGS sequence"/>
</dbReference>
<dbReference type="AlphaFoldDB" id="A0A4S4F1U6"/>
<dbReference type="PANTHER" id="PTHR44743">
    <property type="entry name" value="PUTATIVE, EXPRESSED-RELATED"/>
    <property type="match status" value="1"/>
</dbReference>
<evidence type="ECO:0000256" key="1">
    <source>
        <dbReference type="SAM" id="MobiDB-lite"/>
    </source>
</evidence>
<dbReference type="InterPro" id="IPR001623">
    <property type="entry name" value="DnaJ_domain"/>
</dbReference>
<reference evidence="3 4" key="1">
    <citation type="journal article" date="2018" name="Proc. Natl. Acad. Sci. U.S.A.">
        <title>Draft genome sequence of Camellia sinensis var. sinensis provides insights into the evolution of the tea genome and tea quality.</title>
        <authorList>
            <person name="Wei C."/>
            <person name="Yang H."/>
            <person name="Wang S."/>
            <person name="Zhao J."/>
            <person name="Liu C."/>
            <person name="Gao L."/>
            <person name="Xia E."/>
            <person name="Lu Y."/>
            <person name="Tai Y."/>
            <person name="She G."/>
            <person name="Sun J."/>
            <person name="Cao H."/>
            <person name="Tong W."/>
            <person name="Gao Q."/>
            <person name="Li Y."/>
            <person name="Deng W."/>
            <person name="Jiang X."/>
            <person name="Wang W."/>
            <person name="Chen Q."/>
            <person name="Zhang S."/>
            <person name="Li H."/>
            <person name="Wu J."/>
            <person name="Wang P."/>
            <person name="Li P."/>
            <person name="Shi C."/>
            <person name="Zheng F."/>
            <person name="Jian J."/>
            <person name="Huang B."/>
            <person name="Shan D."/>
            <person name="Shi M."/>
            <person name="Fang C."/>
            <person name="Yue Y."/>
            <person name="Li F."/>
            <person name="Li D."/>
            <person name="Wei S."/>
            <person name="Han B."/>
            <person name="Jiang C."/>
            <person name="Yin Y."/>
            <person name="Xia T."/>
            <person name="Zhang Z."/>
            <person name="Bennetzen J.L."/>
            <person name="Zhao S."/>
            <person name="Wan X."/>
        </authorList>
    </citation>
    <scope>NUCLEOTIDE SEQUENCE [LARGE SCALE GENOMIC DNA]</scope>
    <source>
        <strain evidence="4">cv. Shuchazao</strain>
        <tissue evidence="3">Leaf</tissue>
    </source>
</reference>
<dbReference type="Gene3D" id="1.10.287.110">
    <property type="entry name" value="DnaJ domain"/>
    <property type="match status" value="1"/>
</dbReference>
<evidence type="ECO:0000313" key="4">
    <source>
        <dbReference type="Proteomes" id="UP000306102"/>
    </source>
</evidence>
<evidence type="ECO:0000313" key="3">
    <source>
        <dbReference type="EMBL" id="THG23152.1"/>
    </source>
</evidence>
<name>A0A4S4F1U6_CAMSN</name>
<dbReference type="SUPFAM" id="SSF46565">
    <property type="entry name" value="Chaperone J-domain"/>
    <property type="match status" value="1"/>
</dbReference>
<dbReference type="PANTHER" id="PTHR44743:SF5">
    <property type="entry name" value="CHAPERONE DNAJ-DOMAIN SUPERFAMILY PROTEIN"/>
    <property type="match status" value="1"/>
</dbReference>
<keyword evidence="4" id="KW-1185">Reference proteome</keyword>
<feature type="compositionally biased region" description="Polar residues" evidence="1">
    <location>
        <begin position="157"/>
        <end position="176"/>
    </location>
</feature>